<evidence type="ECO:0000313" key="1">
    <source>
        <dbReference type="EMBL" id="KAF0694443.1"/>
    </source>
</evidence>
<reference evidence="1" key="1">
    <citation type="submission" date="2019-06" db="EMBL/GenBank/DDBJ databases">
        <title>Genomics analysis of Aphanomyces spp. identifies a new class of oomycete effector associated with host adaptation.</title>
        <authorList>
            <person name="Gaulin E."/>
        </authorList>
    </citation>
    <scope>NUCLEOTIDE SEQUENCE</scope>
    <source>
        <strain evidence="1">CBS 578.67</strain>
    </source>
</reference>
<organism evidence="1">
    <name type="scientific">Aphanomyces stellatus</name>
    <dbReference type="NCBI Taxonomy" id="120398"/>
    <lineage>
        <taxon>Eukaryota</taxon>
        <taxon>Sar</taxon>
        <taxon>Stramenopiles</taxon>
        <taxon>Oomycota</taxon>
        <taxon>Saprolegniomycetes</taxon>
        <taxon>Saprolegniales</taxon>
        <taxon>Verrucalvaceae</taxon>
        <taxon>Aphanomyces</taxon>
    </lineage>
</organism>
<accession>A0A6A4YEY7</accession>
<sequence length="401" mass="45144">ATSTHLSRQPQSRTLAIARCCVGTTVVHKPPVSKFEDVWWPLAWHDNITAIHFDGVQPPPSIATLEKLASELAGRWARLCGTFFEHLATSNITSLVLVPDQSTALTATLLTHVTKWLHVVPVRPFHLTRLHLYRVDNQGCEKLFCNALASCRPLINIRWSIDQIDRLVRPCEVFAYLRHFYVAFSNFPSSLESFSCDGLDHLESLTIVTESPTNLDGAWQSHCFDIVWYSPALEKLELYGVGVFHEQLMEDVCVSLARSHVLWFKYDWGTSPLWYYENLPDGSHAGRNSVSWSHCRSMDELEAQALGKGLMASTITNFSGWCVTDSFLAGIAPSLVHWKLDTMTNQYDNHLSLEHLQLVSRLAGQSTAQDAFAFDLLHWKPRCYRIGASASSQCDSFATFG</sequence>
<dbReference type="EMBL" id="VJMH01005569">
    <property type="protein sequence ID" value="KAF0694443.1"/>
    <property type="molecule type" value="Genomic_DNA"/>
</dbReference>
<proteinExistence type="predicted"/>
<dbReference type="AlphaFoldDB" id="A0A6A4YEY7"/>
<feature type="non-terminal residue" evidence="1">
    <location>
        <position position="1"/>
    </location>
</feature>
<protein>
    <submittedName>
        <fullName evidence="1">Uncharacterized protein</fullName>
    </submittedName>
</protein>
<name>A0A6A4YEY7_9STRA</name>
<gene>
    <name evidence="1" type="ORF">As57867_014621</name>
</gene>
<comment type="caution">
    <text evidence="1">The sequence shown here is derived from an EMBL/GenBank/DDBJ whole genome shotgun (WGS) entry which is preliminary data.</text>
</comment>